<gene>
    <name evidence="9" type="ORF">GCM10009021_21740</name>
</gene>
<keyword evidence="10" id="KW-1185">Reference proteome</keyword>
<comment type="caution">
    <text evidence="9">The sequence shown here is derived from an EMBL/GenBank/DDBJ whole genome shotgun (WGS) entry which is preliminary data.</text>
</comment>
<keyword evidence="3" id="KW-1003">Cell membrane</keyword>
<feature type="transmembrane region" description="Helical" evidence="7">
    <location>
        <begin position="251"/>
        <end position="270"/>
    </location>
</feature>
<dbReference type="RefSeq" id="WP_188878975.1">
    <property type="nucleotide sequence ID" value="NZ_BMOQ01000006.1"/>
</dbReference>
<keyword evidence="2 7" id="KW-0813">Transport</keyword>
<evidence type="ECO:0000256" key="4">
    <source>
        <dbReference type="ARBA" id="ARBA00022692"/>
    </source>
</evidence>
<evidence type="ECO:0000256" key="6">
    <source>
        <dbReference type="ARBA" id="ARBA00023136"/>
    </source>
</evidence>
<dbReference type="CDD" id="cd06261">
    <property type="entry name" value="TM_PBP2"/>
    <property type="match status" value="1"/>
</dbReference>
<feature type="transmembrane region" description="Helical" evidence="7">
    <location>
        <begin position="116"/>
        <end position="137"/>
    </location>
</feature>
<feature type="transmembrane region" description="Helical" evidence="7">
    <location>
        <begin position="149"/>
        <end position="170"/>
    </location>
</feature>
<feature type="domain" description="ABC transmembrane type-1" evidence="8">
    <location>
        <begin position="81"/>
        <end position="270"/>
    </location>
</feature>
<keyword evidence="5 7" id="KW-1133">Transmembrane helix</keyword>
<evidence type="ECO:0000256" key="3">
    <source>
        <dbReference type="ARBA" id="ARBA00022475"/>
    </source>
</evidence>
<dbReference type="Proteomes" id="UP000608850">
    <property type="component" value="Unassembled WGS sequence"/>
</dbReference>
<sequence>MTDAEHERSGLLDDVSLRSLGTHAVLYGTAILMAVPYLYTISRSFQPRRFLTSPKPFWIPPEITFEYYRHILTQSLFVQWTINTFIIAGGATLIILVIDSMIAFSLTRLDWPGQSVVMGVILASFMVPYYMNIVPLYTVVSDLGLVNSYWGVILPAVASPLGVFLLYQFFRDIPDEYEEAARLDGFSTFQIYSRIVLPLARPILASLALFMFVYNWNAFLWPLIVLSDQAAYTLPIGLVNLYQGNITTPGLHMAVTVLASLPLFIVYLFFQGEIVRAVQIQGTGTTG</sequence>
<dbReference type="PROSITE" id="PS50928">
    <property type="entry name" value="ABC_TM1"/>
    <property type="match status" value="1"/>
</dbReference>
<feature type="transmembrane region" description="Helical" evidence="7">
    <location>
        <begin position="219"/>
        <end position="239"/>
    </location>
</feature>
<evidence type="ECO:0000259" key="8">
    <source>
        <dbReference type="PROSITE" id="PS50928"/>
    </source>
</evidence>
<feature type="transmembrane region" description="Helical" evidence="7">
    <location>
        <begin position="20"/>
        <end position="39"/>
    </location>
</feature>
<dbReference type="AlphaFoldDB" id="A0A830GDT5"/>
<dbReference type="Pfam" id="PF00528">
    <property type="entry name" value="BPD_transp_1"/>
    <property type="match status" value="1"/>
</dbReference>
<dbReference type="PANTHER" id="PTHR43744:SF12">
    <property type="entry name" value="ABC TRANSPORTER PERMEASE PROTEIN MG189-RELATED"/>
    <property type="match status" value="1"/>
</dbReference>
<evidence type="ECO:0000256" key="2">
    <source>
        <dbReference type="ARBA" id="ARBA00022448"/>
    </source>
</evidence>
<protein>
    <submittedName>
        <fullName evidence="9">Sugar ABC transporter permease</fullName>
    </submittedName>
</protein>
<dbReference type="GO" id="GO:0055085">
    <property type="term" value="P:transmembrane transport"/>
    <property type="evidence" value="ECO:0007669"/>
    <property type="project" value="InterPro"/>
</dbReference>
<dbReference type="EMBL" id="BMOQ01000006">
    <property type="protein sequence ID" value="GGN20313.1"/>
    <property type="molecule type" value="Genomic_DNA"/>
</dbReference>
<dbReference type="Gene3D" id="1.10.3720.10">
    <property type="entry name" value="MetI-like"/>
    <property type="match status" value="1"/>
</dbReference>
<dbReference type="OrthoDB" id="18784at2157"/>
<evidence type="ECO:0000256" key="7">
    <source>
        <dbReference type="RuleBase" id="RU363032"/>
    </source>
</evidence>
<organism evidence="9 10">
    <name type="scientific">Halarchaeum nitratireducens</name>
    <dbReference type="NCBI Taxonomy" id="489913"/>
    <lineage>
        <taxon>Archaea</taxon>
        <taxon>Methanobacteriati</taxon>
        <taxon>Methanobacteriota</taxon>
        <taxon>Stenosarchaea group</taxon>
        <taxon>Halobacteria</taxon>
        <taxon>Halobacteriales</taxon>
        <taxon>Halobacteriaceae</taxon>
    </lineage>
</organism>
<evidence type="ECO:0000256" key="5">
    <source>
        <dbReference type="ARBA" id="ARBA00022989"/>
    </source>
</evidence>
<accession>A0A830GDT5</accession>
<dbReference type="InterPro" id="IPR035906">
    <property type="entry name" value="MetI-like_sf"/>
</dbReference>
<dbReference type="PANTHER" id="PTHR43744">
    <property type="entry name" value="ABC TRANSPORTER PERMEASE PROTEIN MG189-RELATED-RELATED"/>
    <property type="match status" value="1"/>
</dbReference>
<evidence type="ECO:0000313" key="10">
    <source>
        <dbReference type="Proteomes" id="UP000608850"/>
    </source>
</evidence>
<feature type="transmembrane region" description="Helical" evidence="7">
    <location>
        <begin position="82"/>
        <end position="104"/>
    </location>
</feature>
<dbReference type="InterPro" id="IPR000515">
    <property type="entry name" value="MetI-like"/>
</dbReference>
<comment type="subcellular location">
    <subcellularLocation>
        <location evidence="1 7">Cell membrane</location>
        <topology evidence="1 7">Multi-pass membrane protein</topology>
    </subcellularLocation>
</comment>
<feature type="transmembrane region" description="Helical" evidence="7">
    <location>
        <begin position="191"/>
        <end position="213"/>
    </location>
</feature>
<proteinExistence type="inferred from homology"/>
<evidence type="ECO:0000256" key="1">
    <source>
        <dbReference type="ARBA" id="ARBA00004651"/>
    </source>
</evidence>
<evidence type="ECO:0000313" key="9">
    <source>
        <dbReference type="EMBL" id="GGN20313.1"/>
    </source>
</evidence>
<dbReference type="GO" id="GO:0005886">
    <property type="term" value="C:plasma membrane"/>
    <property type="evidence" value="ECO:0007669"/>
    <property type="project" value="UniProtKB-SubCell"/>
</dbReference>
<comment type="similarity">
    <text evidence="7">Belongs to the binding-protein-dependent transport system permease family.</text>
</comment>
<keyword evidence="6 7" id="KW-0472">Membrane</keyword>
<keyword evidence="4 7" id="KW-0812">Transmembrane</keyword>
<name>A0A830GDT5_9EURY</name>
<dbReference type="SUPFAM" id="SSF161098">
    <property type="entry name" value="MetI-like"/>
    <property type="match status" value="1"/>
</dbReference>
<reference evidence="9 10" key="1">
    <citation type="journal article" date="2019" name="Int. J. Syst. Evol. Microbiol.">
        <title>The Global Catalogue of Microorganisms (GCM) 10K type strain sequencing project: providing services to taxonomists for standard genome sequencing and annotation.</title>
        <authorList>
            <consortium name="The Broad Institute Genomics Platform"/>
            <consortium name="The Broad Institute Genome Sequencing Center for Infectious Disease"/>
            <person name="Wu L."/>
            <person name="Ma J."/>
        </authorList>
    </citation>
    <scope>NUCLEOTIDE SEQUENCE [LARGE SCALE GENOMIC DNA]</scope>
    <source>
        <strain evidence="9 10">JCM 16331</strain>
    </source>
</reference>